<sequence length="943" mass="104403">MRVKRGEHEAALEFQGEVNGRPQRKTHRPVASSGKIPTCEIPGAGPPGIESCSARFRGWALRLIGYHLLQKIPYWPAAVWHASYQALIGEWHCDMLLECTAGVRSRRGRPTYLLTFLFDSGNPVSCLIFNRDLKKYQYNVILHNSYFPYYKLTSTSVDIWGRSCVVVRLLASYQGEPGSVPGEVTPEFWHVGIMPDDAAGRRVFSGISRFSCPFIPALTHTHLDSPSSALKTSMLRATQVSSLFTHYMDIYQDIQFDTSDYLFMEHLQKYLHNQTPPFTTNSREKVPTNALLCLARKQHAKQLFCHACQEGNRNSRQHLNAHVCTKERSINAVMYLRTQIPYHSTLAAIDQRLRDTGAVAKREHDSGRGRRVRTTVLEEEALASIGEAPSTSTGAIDHAVDDIQSTVIQVLREQQLRHFHLHKVQAAGWLAWCANALHGFGMMAPQKILARACKHTWIQHIVTAILVEVNSFSDLHVRLACVRVKSLVYEKPVESEDDLLARIVNAFDTIRYMAEVFGRDRLSLQRHCDLWLRFEGRAQLLRIRAAVAERLACSPPTKASRVQSQGLVTRGFSHVGIVPDDAAGRRVFSGISHFPPPFHSGAAPYSFRSPSSAVKTSLSDIHEDHEACHTEYLPSLPGRGGVVVILLASHQGDRVQSPAGSLRIYANVNRAGRCRWSAGFLGDLPFPPPLHSGAAPFSLHFTIIGSQDLVVKSHTTLSITLSTFILKHDAASRRPPSGRLNVSARCSPLEPFCLHCELVLDGVGNRRAHKHVVEKARVDPGGPPAGRIVSSCERLQGDVPRQLGDTPVSAAGLMRSFRSAVSSISQGWLAALKCQGRCDHEEPALLLLTQSPGERKVVGLGGVVYEVGAMAARGHLASEGMTRRRRGGPPGRGPLFGAQRCHCRGGPARRRRRDSRMVIMTPVGRLRSCGVRVLVLSRKILSE</sequence>
<evidence type="ECO:0000313" key="3">
    <source>
        <dbReference type="Proteomes" id="UP001159363"/>
    </source>
</evidence>
<feature type="compositionally biased region" description="Basic residues" evidence="1">
    <location>
        <begin position="901"/>
        <end position="912"/>
    </location>
</feature>
<gene>
    <name evidence="2" type="ORF">PR048_013749</name>
</gene>
<accession>A0ABQ9HT28</accession>
<feature type="region of interest" description="Disordered" evidence="1">
    <location>
        <begin position="17"/>
        <end position="37"/>
    </location>
</feature>
<comment type="caution">
    <text evidence="2">The sequence shown here is derived from an EMBL/GenBank/DDBJ whole genome shotgun (WGS) entry which is preliminary data.</text>
</comment>
<evidence type="ECO:0000256" key="1">
    <source>
        <dbReference type="SAM" id="MobiDB-lite"/>
    </source>
</evidence>
<name>A0ABQ9HT28_9NEOP</name>
<keyword evidence="3" id="KW-1185">Reference proteome</keyword>
<dbReference type="PANTHER" id="PTHR47326:SF1">
    <property type="entry name" value="HTH PSQ-TYPE DOMAIN-CONTAINING PROTEIN"/>
    <property type="match status" value="1"/>
</dbReference>
<protein>
    <recommendedName>
        <fullName evidence="4">CST complex subunit CTC1</fullName>
    </recommendedName>
</protein>
<evidence type="ECO:0000313" key="2">
    <source>
        <dbReference type="EMBL" id="KAJ8887533.1"/>
    </source>
</evidence>
<reference evidence="2 3" key="1">
    <citation type="submission" date="2023-02" db="EMBL/GenBank/DDBJ databases">
        <title>LHISI_Scaffold_Assembly.</title>
        <authorList>
            <person name="Stuart O.P."/>
            <person name="Cleave R."/>
            <person name="Magrath M.J.L."/>
            <person name="Mikheyev A.S."/>
        </authorList>
    </citation>
    <scope>NUCLEOTIDE SEQUENCE [LARGE SCALE GENOMIC DNA]</scope>
    <source>
        <strain evidence="2">Daus_M_001</strain>
        <tissue evidence="2">Leg muscle</tissue>
    </source>
</reference>
<organism evidence="2 3">
    <name type="scientific">Dryococelus australis</name>
    <dbReference type="NCBI Taxonomy" id="614101"/>
    <lineage>
        <taxon>Eukaryota</taxon>
        <taxon>Metazoa</taxon>
        <taxon>Ecdysozoa</taxon>
        <taxon>Arthropoda</taxon>
        <taxon>Hexapoda</taxon>
        <taxon>Insecta</taxon>
        <taxon>Pterygota</taxon>
        <taxon>Neoptera</taxon>
        <taxon>Polyneoptera</taxon>
        <taxon>Phasmatodea</taxon>
        <taxon>Verophasmatodea</taxon>
        <taxon>Anareolatae</taxon>
        <taxon>Phasmatidae</taxon>
        <taxon>Eurycanthinae</taxon>
        <taxon>Dryococelus</taxon>
    </lineage>
</organism>
<feature type="region of interest" description="Disordered" evidence="1">
    <location>
        <begin position="878"/>
        <end position="912"/>
    </location>
</feature>
<evidence type="ECO:0008006" key="4">
    <source>
        <dbReference type="Google" id="ProtNLM"/>
    </source>
</evidence>
<proteinExistence type="predicted"/>
<dbReference type="PANTHER" id="PTHR47326">
    <property type="entry name" value="TRANSPOSABLE ELEMENT TC3 TRANSPOSASE-LIKE PROTEIN"/>
    <property type="match status" value="1"/>
</dbReference>
<dbReference type="Proteomes" id="UP001159363">
    <property type="component" value="Chromosome X"/>
</dbReference>
<dbReference type="EMBL" id="JARBHB010000004">
    <property type="protein sequence ID" value="KAJ8887533.1"/>
    <property type="molecule type" value="Genomic_DNA"/>
</dbReference>